<dbReference type="EMBL" id="KV417708">
    <property type="protein sequence ID" value="KZP09089.1"/>
    <property type="molecule type" value="Genomic_DNA"/>
</dbReference>
<dbReference type="OrthoDB" id="2774821at2759"/>
<evidence type="ECO:0000313" key="2">
    <source>
        <dbReference type="Proteomes" id="UP000076532"/>
    </source>
</evidence>
<dbReference type="STRING" id="436010.A0A165Y0S9"/>
<reference evidence="1 2" key="1">
    <citation type="journal article" date="2016" name="Mol. Biol. Evol.">
        <title>Comparative Genomics of Early-Diverging Mushroom-Forming Fungi Provides Insights into the Origins of Lignocellulose Decay Capabilities.</title>
        <authorList>
            <person name="Nagy L.G."/>
            <person name="Riley R."/>
            <person name="Tritt A."/>
            <person name="Adam C."/>
            <person name="Daum C."/>
            <person name="Floudas D."/>
            <person name="Sun H."/>
            <person name="Yadav J.S."/>
            <person name="Pangilinan J."/>
            <person name="Larsson K.H."/>
            <person name="Matsuura K."/>
            <person name="Barry K."/>
            <person name="Labutti K."/>
            <person name="Kuo R."/>
            <person name="Ohm R.A."/>
            <person name="Bhattacharya S.S."/>
            <person name="Shirouzu T."/>
            <person name="Yoshinaga Y."/>
            <person name="Martin F.M."/>
            <person name="Grigoriev I.V."/>
            <person name="Hibbett D.S."/>
        </authorList>
    </citation>
    <scope>NUCLEOTIDE SEQUENCE [LARGE SCALE GENOMIC DNA]</scope>
    <source>
        <strain evidence="1 2">CBS 109695</strain>
    </source>
</reference>
<feature type="non-terminal residue" evidence="1">
    <location>
        <position position="157"/>
    </location>
</feature>
<accession>A0A165Y0S9</accession>
<dbReference type="Proteomes" id="UP000076532">
    <property type="component" value="Unassembled WGS sequence"/>
</dbReference>
<evidence type="ECO:0000313" key="1">
    <source>
        <dbReference type="EMBL" id="KZP09089.1"/>
    </source>
</evidence>
<protein>
    <submittedName>
        <fullName evidence="1">Uncharacterized protein</fullName>
    </submittedName>
</protein>
<sequence>PSPSLQSLFPTVEAAMITAIIQHDLHANKLFKLNFWYRNKSDHQVLMFNGTALEVSSRDTVAKEYKSYNSVAVPLTTYFSVLIAYINIADVRDVARHFQHYGGHLLKLSVDYEWSAVLAYHSDFFNRRRREMSEGVYTGWGRQDPDLAGEHLFNHHK</sequence>
<gene>
    <name evidence="1" type="ORF">FIBSPDRAFT_665012</name>
</gene>
<dbReference type="AlphaFoldDB" id="A0A165Y0S9"/>
<organism evidence="1 2">
    <name type="scientific">Athelia psychrophila</name>
    <dbReference type="NCBI Taxonomy" id="1759441"/>
    <lineage>
        <taxon>Eukaryota</taxon>
        <taxon>Fungi</taxon>
        <taxon>Dikarya</taxon>
        <taxon>Basidiomycota</taxon>
        <taxon>Agaricomycotina</taxon>
        <taxon>Agaricomycetes</taxon>
        <taxon>Agaricomycetidae</taxon>
        <taxon>Atheliales</taxon>
        <taxon>Atheliaceae</taxon>
        <taxon>Athelia</taxon>
    </lineage>
</organism>
<keyword evidence="2" id="KW-1185">Reference proteome</keyword>
<name>A0A165Y0S9_9AGAM</name>
<feature type="non-terminal residue" evidence="1">
    <location>
        <position position="1"/>
    </location>
</feature>
<proteinExistence type="predicted"/>